<gene>
    <name evidence="3" type="ORF">DLAC_04070</name>
</gene>
<dbReference type="InterPro" id="IPR001279">
    <property type="entry name" value="Metallo-B-lactamas"/>
</dbReference>
<dbReference type="AlphaFoldDB" id="A0A151ZRX1"/>
<dbReference type="PANTHER" id="PTHR15032">
    <property type="entry name" value="N-ACYL-PHOSPHATIDYLETHANOLAMINE-HYDROLYZING PHOSPHOLIPASE D"/>
    <property type="match status" value="1"/>
</dbReference>
<name>A0A151ZRX1_TIELA</name>
<keyword evidence="4" id="KW-1185">Reference proteome</keyword>
<reference evidence="3 4" key="1">
    <citation type="submission" date="2015-12" db="EMBL/GenBank/DDBJ databases">
        <title>Dictyostelia acquired genes for synthesis and detection of signals that induce cell-type specialization by lateral gene transfer from prokaryotes.</title>
        <authorList>
            <person name="Gloeckner G."/>
            <person name="Schaap P."/>
        </authorList>
    </citation>
    <scope>NUCLEOTIDE SEQUENCE [LARGE SCALE GENOMIC DNA]</scope>
    <source>
        <strain evidence="3 4">TK</strain>
    </source>
</reference>
<evidence type="ECO:0000256" key="1">
    <source>
        <dbReference type="PIRSR" id="PIRSR038896-50"/>
    </source>
</evidence>
<feature type="binding site" evidence="1">
    <location>
        <position position="133"/>
    </location>
    <ligand>
        <name>an N-acyl-1,2-diacyl-sn-glycero-3-phosphoethanolamine</name>
        <dbReference type="ChEBI" id="CHEBI:62537"/>
    </ligand>
</feature>
<dbReference type="EMBL" id="LODT01000021">
    <property type="protein sequence ID" value="KYQ96771.1"/>
    <property type="molecule type" value="Genomic_DNA"/>
</dbReference>
<sequence>MQKTTSVFKHGKYVNPFQTENKGIKDMFSYLWNRKKVVPLTEHERTEVHGVIPLNKDKILSPYDHKTTVRQTWLGHATVLVQMEGVTFITDPIWAKHCTPLNIPMGPHRINDPPCKISELPPIDFILISHNHYDHLDYESVKHLAPKVKTIFVPKGLKKWFTDNNMDNVVELDWYEEFVYNDLVLVPTPAHHYSQRTALDRFAVLWASWCVIGKQKRFFFSGDTAYCNVFKEIGHHYGPFDASAIAIGAYDRNRKFMSCFHVDVPEAVQMHIDLKSKRSLGIHWGTYILSDEPILEPPTLLKLISKEKSLQENEFYTSKIGETIDLVDANPSENVHIPNTNNN</sequence>
<organism evidence="3 4">
    <name type="scientific">Tieghemostelium lacteum</name>
    <name type="common">Slime mold</name>
    <name type="synonym">Dictyostelium lacteum</name>
    <dbReference type="NCBI Taxonomy" id="361077"/>
    <lineage>
        <taxon>Eukaryota</taxon>
        <taxon>Amoebozoa</taxon>
        <taxon>Evosea</taxon>
        <taxon>Eumycetozoa</taxon>
        <taxon>Dictyostelia</taxon>
        <taxon>Dictyosteliales</taxon>
        <taxon>Raperosteliaceae</taxon>
        <taxon>Tieghemostelium</taxon>
    </lineage>
</organism>
<dbReference type="InParanoid" id="A0A151ZRX1"/>
<dbReference type="GO" id="GO:0008270">
    <property type="term" value="F:zinc ion binding"/>
    <property type="evidence" value="ECO:0007669"/>
    <property type="project" value="InterPro"/>
</dbReference>
<dbReference type="OMA" id="QHWTRRT"/>
<dbReference type="PANTHER" id="PTHR15032:SF4">
    <property type="entry name" value="N-ACYL-PHOSPHATIDYLETHANOLAMINE-HYDROLYZING PHOSPHOLIPASE D"/>
    <property type="match status" value="1"/>
</dbReference>
<feature type="binding site" evidence="1">
    <location>
        <position position="261"/>
    </location>
    <ligand>
        <name>an N-acyl-1,2-diacyl-sn-glycero-3-phosphoethanolamine</name>
        <dbReference type="ChEBI" id="CHEBI:62537"/>
    </ligand>
</feature>
<accession>A0A151ZRX1</accession>
<proteinExistence type="predicted"/>
<comment type="caution">
    <text evidence="3">The sequence shown here is derived from an EMBL/GenBank/DDBJ whole genome shotgun (WGS) entry which is preliminary data.</text>
</comment>
<protein>
    <submittedName>
        <fullName evidence="3">Beta-lactamase-like domain-containing protein</fullName>
    </submittedName>
</protein>
<dbReference type="SUPFAM" id="SSF56281">
    <property type="entry name" value="Metallo-hydrolase/oxidoreductase"/>
    <property type="match status" value="1"/>
</dbReference>
<dbReference type="Proteomes" id="UP000076078">
    <property type="component" value="Unassembled WGS sequence"/>
</dbReference>
<dbReference type="Pfam" id="PF12706">
    <property type="entry name" value="Lactamase_B_2"/>
    <property type="match status" value="1"/>
</dbReference>
<dbReference type="InterPro" id="IPR024884">
    <property type="entry name" value="NAPE-PLD"/>
</dbReference>
<dbReference type="GO" id="GO:0070290">
    <property type="term" value="F:N-acylphosphatidylethanolamine-specific phospholipase D activity"/>
    <property type="evidence" value="ECO:0007669"/>
    <property type="project" value="InterPro"/>
</dbReference>
<feature type="domain" description="Metallo-beta-lactamase" evidence="2">
    <location>
        <begin position="89"/>
        <end position="284"/>
    </location>
</feature>
<evidence type="ECO:0000313" key="3">
    <source>
        <dbReference type="EMBL" id="KYQ96771.1"/>
    </source>
</evidence>
<evidence type="ECO:0000313" key="4">
    <source>
        <dbReference type="Proteomes" id="UP000076078"/>
    </source>
</evidence>
<dbReference type="InterPro" id="IPR036866">
    <property type="entry name" value="RibonucZ/Hydroxyglut_hydro"/>
</dbReference>
<dbReference type="GO" id="GO:0005737">
    <property type="term" value="C:cytoplasm"/>
    <property type="evidence" value="ECO:0007669"/>
    <property type="project" value="TreeGrafter"/>
</dbReference>
<evidence type="ECO:0000259" key="2">
    <source>
        <dbReference type="Pfam" id="PF12706"/>
    </source>
</evidence>
<dbReference type="Gene3D" id="3.60.15.10">
    <property type="entry name" value="Ribonuclease Z/Hydroxyacylglutathione hydrolase-like"/>
    <property type="match status" value="1"/>
</dbReference>
<dbReference type="STRING" id="361077.A0A151ZRX1"/>
<dbReference type="PIRSF" id="PIRSF038896">
    <property type="entry name" value="NAPE-PLD"/>
    <property type="match status" value="1"/>
</dbReference>
<dbReference type="OrthoDB" id="332863at2759"/>
<dbReference type="FunCoup" id="A0A151ZRX1">
    <property type="interactions" value="7"/>
</dbReference>